<reference evidence="1" key="1">
    <citation type="submission" date="2018-06" db="EMBL/GenBank/DDBJ databases">
        <authorList>
            <person name="Zhirakovskaya E."/>
        </authorList>
    </citation>
    <scope>NUCLEOTIDE SEQUENCE</scope>
</reference>
<protein>
    <recommendedName>
        <fullName evidence="2">Transposase</fullName>
    </recommendedName>
</protein>
<dbReference type="AlphaFoldDB" id="A0A3B0YMN2"/>
<dbReference type="EMBL" id="UOFI01000189">
    <property type="protein sequence ID" value="VAW70184.1"/>
    <property type="molecule type" value="Genomic_DNA"/>
</dbReference>
<proteinExistence type="predicted"/>
<name>A0A3B0YMN2_9ZZZZ</name>
<organism evidence="1">
    <name type="scientific">hydrothermal vent metagenome</name>
    <dbReference type="NCBI Taxonomy" id="652676"/>
    <lineage>
        <taxon>unclassified sequences</taxon>
        <taxon>metagenomes</taxon>
        <taxon>ecological metagenomes</taxon>
    </lineage>
</organism>
<evidence type="ECO:0008006" key="2">
    <source>
        <dbReference type="Google" id="ProtNLM"/>
    </source>
</evidence>
<sequence length="71" mass="8126">MKTQDIQALAAHAAKNIKSEHDLNEFKQLLTKMTLEAALNTELDEHLGYDNVNIIEYYQDTHPNIISSITR</sequence>
<evidence type="ECO:0000313" key="1">
    <source>
        <dbReference type="EMBL" id="VAW70184.1"/>
    </source>
</evidence>
<gene>
    <name evidence="1" type="ORF">MNBD_GAMMA09-2005</name>
</gene>
<accession>A0A3B0YMN2</accession>